<dbReference type="SUPFAM" id="SSF53850">
    <property type="entry name" value="Periplasmic binding protein-like II"/>
    <property type="match status" value="1"/>
</dbReference>
<reference evidence="7" key="1">
    <citation type="submission" date="2018-12" db="EMBL/GenBank/DDBJ databases">
        <title>Genome sequence of Peanibacillus sp.</title>
        <authorList>
            <person name="Subramani G."/>
            <person name="Srinivasan S."/>
            <person name="Kim M.K."/>
        </authorList>
    </citation>
    <scope>NUCLEOTIDE SEQUENCE [LARGE SCALE GENOMIC DNA]</scope>
    <source>
        <strain evidence="7">18JY67-1</strain>
    </source>
</reference>
<dbReference type="FunFam" id="1.10.10.10:FF:000001">
    <property type="entry name" value="LysR family transcriptional regulator"/>
    <property type="match status" value="1"/>
</dbReference>
<dbReference type="EMBL" id="CP034437">
    <property type="protein sequence ID" value="AZN41055.1"/>
    <property type="molecule type" value="Genomic_DNA"/>
</dbReference>
<dbReference type="Gene3D" id="1.10.10.10">
    <property type="entry name" value="Winged helix-like DNA-binding domain superfamily/Winged helix DNA-binding domain"/>
    <property type="match status" value="1"/>
</dbReference>
<accession>A0A3S9A5R1</accession>
<keyword evidence="4" id="KW-0804">Transcription</keyword>
<evidence type="ECO:0000313" key="7">
    <source>
        <dbReference type="Proteomes" id="UP000272528"/>
    </source>
</evidence>
<dbReference type="Gene3D" id="3.40.190.290">
    <property type="match status" value="1"/>
</dbReference>
<dbReference type="PRINTS" id="PR00039">
    <property type="entry name" value="HTHLYSR"/>
</dbReference>
<dbReference type="RefSeq" id="WP_126016743.1">
    <property type="nucleotide sequence ID" value="NZ_CP034437.1"/>
</dbReference>
<feature type="domain" description="HTH lysR-type" evidence="5">
    <location>
        <begin position="2"/>
        <end position="59"/>
    </location>
</feature>
<dbReference type="Proteomes" id="UP000272528">
    <property type="component" value="Chromosome"/>
</dbReference>
<dbReference type="OrthoDB" id="9778774at2"/>
<dbReference type="GO" id="GO:0000976">
    <property type="term" value="F:transcription cis-regulatory region binding"/>
    <property type="evidence" value="ECO:0007669"/>
    <property type="project" value="TreeGrafter"/>
</dbReference>
<dbReference type="PANTHER" id="PTHR30126">
    <property type="entry name" value="HTH-TYPE TRANSCRIPTIONAL REGULATOR"/>
    <property type="match status" value="1"/>
</dbReference>
<dbReference type="Pfam" id="PF00126">
    <property type="entry name" value="HTH_1"/>
    <property type="match status" value="1"/>
</dbReference>
<comment type="similarity">
    <text evidence="1">Belongs to the LysR transcriptional regulatory family.</text>
</comment>
<dbReference type="AlphaFoldDB" id="A0A3S9A5R1"/>
<keyword evidence="2" id="KW-0805">Transcription regulation</keyword>
<sequence length="295" mass="32931">MVNTEWYRIFLYAAQFGNVTKAAQKLHITQPSASYAIKQLEEALNVVLFDRLSKGVRLTYEGQLLMDYVDRAFAQFDRGEHELQLVKQLGSGLLRIGASGTILKETVLPALDQFHADYPEVRIRLVAEQSKELVQQLKNRTLEIAFVHLPVHDSEIEIRQLAATSNCLVVSRAFRSFLEAPVSTEELLKLPLLMLSPGSATRRIIEHWFTSQGVIPNCDIELNSIDLLIEFAKRGYGAAFVPRSSVSRFIDDGVLVELKTVTPLPAAEIGVATMSNSTMTAAATAFLNRIEQLEK</sequence>
<organism evidence="6 7">
    <name type="scientific">Paenibacillus albus</name>
    <dbReference type="NCBI Taxonomy" id="2495582"/>
    <lineage>
        <taxon>Bacteria</taxon>
        <taxon>Bacillati</taxon>
        <taxon>Bacillota</taxon>
        <taxon>Bacilli</taxon>
        <taxon>Bacillales</taxon>
        <taxon>Paenibacillaceae</taxon>
        <taxon>Paenibacillus</taxon>
    </lineage>
</organism>
<dbReference type="InterPro" id="IPR000847">
    <property type="entry name" value="LysR_HTH_N"/>
</dbReference>
<gene>
    <name evidence="6" type="ORF">EJC50_16315</name>
</gene>
<proteinExistence type="inferred from homology"/>
<name>A0A3S9A5R1_9BACL</name>
<dbReference type="KEGG" id="palb:EJC50_16315"/>
<dbReference type="InterPro" id="IPR036390">
    <property type="entry name" value="WH_DNA-bd_sf"/>
</dbReference>
<evidence type="ECO:0000256" key="4">
    <source>
        <dbReference type="ARBA" id="ARBA00023163"/>
    </source>
</evidence>
<evidence type="ECO:0000313" key="6">
    <source>
        <dbReference type="EMBL" id="AZN41055.1"/>
    </source>
</evidence>
<dbReference type="Pfam" id="PF03466">
    <property type="entry name" value="LysR_substrate"/>
    <property type="match status" value="1"/>
</dbReference>
<dbReference type="InterPro" id="IPR005119">
    <property type="entry name" value="LysR_subst-bd"/>
</dbReference>
<dbReference type="SUPFAM" id="SSF46785">
    <property type="entry name" value="Winged helix' DNA-binding domain"/>
    <property type="match status" value="1"/>
</dbReference>
<keyword evidence="7" id="KW-1185">Reference proteome</keyword>
<evidence type="ECO:0000256" key="1">
    <source>
        <dbReference type="ARBA" id="ARBA00009437"/>
    </source>
</evidence>
<evidence type="ECO:0000259" key="5">
    <source>
        <dbReference type="PROSITE" id="PS50931"/>
    </source>
</evidence>
<keyword evidence="3" id="KW-0238">DNA-binding</keyword>
<dbReference type="GO" id="GO:0003700">
    <property type="term" value="F:DNA-binding transcription factor activity"/>
    <property type="evidence" value="ECO:0007669"/>
    <property type="project" value="InterPro"/>
</dbReference>
<protein>
    <submittedName>
        <fullName evidence="6">LysR family transcriptional regulator</fullName>
    </submittedName>
</protein>
<dbReference type="CDD" id="cd05466">
    <property type="entry name" value="PBP2_LTTR_substrate"/>
    <property type="match status" value="1"/>
</dbReference>
<dbReference type="InterPro" id="IPR036388">
    <property type="entry name" value="WH-like_DNA-bd_sf"/>
</dbReference>
<dbReference type="PANTHER" id="PTHR30126:SF64">
    <property type="entry name" value="HTH-TYPE TRANSCRIPTIONAL REGULATOR CITR"/>
    <property type="match status" value="1"/>
</dbReference>
<dbReference type="PROSITE" id="PS50931">
    <property type="entry name" value="HTH_LYSR"/>
    <property type="match status" value="1"/>
</dbReference>
<evidence type="ECO:0000256" key="3">
    <source>
        <dbReference type="ARBA" id="ARBA00023125"/>
    </source>
</evidence>
<evidence type="ECO:0000256" key="2">
    <source>
        <dbReference type="ARBA" id="ARBA00023015"/>
    </source>
</evidence>